<protein>
    <recommendedName>
        <fullName evidence="3">Homeobox domain-containing protein</fullName>
    </recommendedName>
</protein>
<dbReference type="InterPro" id="IPR001356">
    <property type="entry name" value="HD"/>
</dbReference>
<sequence length="264" mass="29029">MTTEGISLLSVLEAVALANTLPRSLSWLHSQMAATRTPAAALKEPQYCTAVTNTSLSHGVLPTQIYSFIPESPQDSKTVETAAVATSTFAAPQASEVHSGTTNFKEPKLHSCDPRIDSNFSLGRSEAKPSLRKNGLQTNKHRRAQVTGDVYDVLERQYAEQRRAPTGKVLDSLSEVTKLTSAQITSWYFRRKRKEAGGGPCPNGEGRRKRAKFGLDELNMLEEFYDSVNGKLPTDKSSKDIFEYFAWDVGLTVAQVRFSLLSPG</sequence>
<dbReference type="Pfam" id="PF00046">
    <property type="entry name" value="Homeodomain"/>
    <property type="match status" value="1"/>
</dbReference>
<gene>
    <name evidence="4" type="ORF">CYMTET_30057</name>
</gene>
<evidence type="ECO:0000313" key="5">
    <source>
        <dbReference type="Proteomes" id="UP001190700"/>
    </source>
</evidence>
<keyword evidence="1 2" id="KW-0238">DNA-binding</keyword>
<reference evidence="4 5" key="1">
    <citation type="journal article" date="2015" name="Genome Biol. Evol.">
        <title>Comparative Genomics of a Bacterivorous Green Alga Reveals Evolutionary Causalities and Consequences of Phago-Mixotrophic Mode of Nutrition.</title>
        <authorList>
            <person name="Burns J.A."/>
            <person name="Paasch A."/>
            <person name="Narechania A."/>
            <person name="Kim E."/>
        </authorList>
    </citation>
    <scope>NUCLEOTIDE SEQUENCE [LARGE SCALE GENOMIC DNA]</scope>
    <source>
        <strain evidence="4 5">PLY_AMNH</strain>
    </source>
</reference>
<feature type="DNA-binding region" description="Homeobox" evidence="1">
    <location>
        <begin position="139"/>
        <end position="199"/>
    </location>
</feature>
<accession>A0AAE0KUA2</accession>
<proteinExistence type="predicted"/>
<name>A0AAE0KUA2_9CHLO</name>
<comment type="subcellular location">
    <subcellularLocation>
        <location evidence="1 2">Nucleus</location>
    </subcellularLocation>
</comment>
<evidence type="ECO:0000256" key="1">
    <source>
        <dbReference type="PROSITE-ProRule" id="PRU00108"/>
    </source>
</evidence>
<dbReference type="Gene3D" id="1.10.10.60">
    <property type="entry name" value="Homeodomain-like"/>
    <property type="match status" value="1"/>
</dbReference>
<dbReference type="GO" id="GO:0003677">
    <property type="term" value="F:DNA binding"/>
    <property type="evidence" value="ECO:0007669"/>
    <property type="project" value="UniProtKB-UniRule"/>
</dbReference>
<dbReference type="AlphaFoldDB" id="A0AAE0KUA2"/>
<dbReference type="GO" id="GO:0005634">
    <property type="term" value="C:nucleus"/>
    <property type="evidence" value="ECO:0007669"/>
    <property type="project" value="UniProtKB-SubCell"/>
</dbReference>
<dbReference type="InterPro" id="IPR009057">
    <property type="entry name" value="Homeodomain-like_sf"/>
</dbReference>
<dbReference type="SUPFAM" id="SSF46689">
    <property type="entry name" value="Homeodomain-like"/>
    <property type="match status" value="1"/>
</dbReference>
<dbReference type="PROSITE" id="PS50071">
    <property type="entry name" value="HOMEOBOX_2"/>
    <property type="match status" value="1"/>
</dbReference>
<dbReference type="Proteomes" id="UP001190700">
    <property type="component" value="Unassembled WGS sequence"/>
</dbReference>
<keyword evidence="1 2" id="KW-0371">Homeobox</keyword>
<evidence type="ECO:0000259" key="3">
    <source>
        <dbReference type="PROSITE" id="PS50071"/>
    </source>
</evidence>
<feature type="domain" description="Homeobox" evidence="3">
    <location>
        <begin position="137"/>
        <end position="198"/>
    </location>
</feature>
<keyword evidence="1 2" id="KW-0539">Nucleus</keyword>
<comment type="caution">
    <text evidence="4">The sequence shown here is derived from an EMBL/GenBank/DDBJ whole genome shotgun (WGS) entry which is preliminary data.</text>
</comment>
<dbReference type="EMBL" id="LGRX02017225">
    <property type="protein sequence ID" value="KAK3261018.1"/>
    <property type="molecule type" value="Genomic_DNA"/>
</dbReference>
<evidence type="ECO:0000313" key="4">
    <source>
        <dbReference type="EMBL" id="KAK3261018.1"/>
    </source>
</evidence>
<evidence type="ECO:0000256" key="2">
    <source>
        <dbReference type="RuleBase" id="RU000682"/>
    </source>
</evidence>
<organism evidence="4 5">
    <name type="scientific">Cymbomonas tetramitiformis</name>
    <dbReference type="NCBI Taxonomy" id="36881"/>
    <lineage>
        <taxon>Eukaryota</taxon>
        <taxon>Viridiplantae</taxon>
        <taxon>Chlorophyta</taxon>
        <taxon>Pyramimonadophyceae</taxon>
        <taxon>Pyramimonadales</taxon>
        <taxon>Pyramimonadaceae</taxon>
        <taxon>Cymbomonas</taxon>
    </lineage>
</organism>
<keyword evidence="5" id="KW-1185">Reference proteome</keyword>